<dbReference type="InterPro" id="IPR042081">
    <property type="entry name" value="RNA_2'-PTrans_C"/>
</dbReference>
<dbReference type="Gene3D" id="1.10.10.970">
    <property type="entry name" value="RNA 2'-phosphotransferase, Tpt1/KptA family, N-terminal domain"/>
    <property type="match status" value="1"/>
</dbReference>
<dbReference type="Pfam" id="PF01885">
    <property type="entry name" value="PTS_2-RNA"/>
    <property type="match status" value="1"/>
</dbReference>
<evidence type="ECO:0000256" key="1">
    <source>
        <dbReference type="ARBA" id="ARBA00009836"/>
    </source>
</evidence>
<evidence type="ECO:0000313" key="7">
    <source>
        <dbReference type="Proteomes" id="UP000242367"/>
    </source>
</evidence>
<keyword evidence="3 5" id="KW-0520">NAD</keyword>
<reference evidence="6 7" key="1">
    <citation type="journal article" date="2017" name="Chemistry">
        <title>Isolation, Biosynthesis and Chemical Modifications of Rubterolones A-F: Rare Tropolone Alkaloids from Actinomadura sp. 5-2.</title>
        <authorList>
            <person name="Guo H."/>
            <person name="Benndorf R."/>
            <person name="Leichnitz D."/>
            <person name="Klassen J.L."/>
            <person name="Vollmers J."/>
            <person name="Gorls H."/>
            <person name="Steinacker M."/>
            <person name="Weigel C."/>
            <person name="Dahse H.M."/>
            <person name="Kaster A.K."/>
            <person name="de Beer Z.W."/>
            <person name="Poulsen M."/>
            <person name="Beemelmanns C."/>
        </authorList>
    </citation>
    <scope>NUCLEOTIDE SEQUENCE [LARGE SCALE GENOMIC DNA]</scope>
    <source>
        <strain evidence="6 7">5-2</strain>
    </source>
</reference>
<dbReference type="SUPFAM" id="SSF56399">
    <property type="entry name" value="ADP-ribosylation"/>
    <property type="match status" value="1"/>
</dbReference>
<dbReference type="GO" id="GO:0000215">
    <property type="term" value="F:tRNA 2'-phosphotransferase activity"/>
    <property type="evidence" value="ECO:0007669"/>
    <property type="project" value="TreeGrafter"/>
</dbReference>
<dbReference type="Gene3D" id="3.20.170.30">
    <property type="match status" value="1"/>
</dbReference>
<sequence>MDDRTVAISRFLGRHLRHRPEAIGLVLDASGWTDVAALLAAAARHGFPVTRAELDAVVASDAKGRYALDAAGLRIRANQGHSVPVELGLPVAAPPPVLFHGTVRRALDGIRRDGLLPMGRHAVHLSPDRATAERVGTRRGRPVVLTVDAAGMAADGHEFRVSANGVWLVAAVPPRFLALPQ</sequence>
<dbReference type="PANTHER" id="PTHR12684:SF2">
    <property type="entry name" value="TRNA 2'-PHOSPHOTRANSFERASE 1"/>
    <property type="match status" value="1"/>
</dbReference>
<comment type="function">
    <text evidence="4 5">Removes the 2'-phosphate from RNA via an intermediate in which the phosphate is ADP-ribosylated by NAD followed by a presumed transesterification to release the RNA and generate ADP-ribose 1''-2''-cyclic phosphate (APPR&gt;P). May function as an ADP-ribosylase.</text>
</comment>
<evidence type="ECO:0000313" key="6">
    <source>
        <dbReference type="EMBL" id="POM24343.1"/>
    </source>
</evidence>
<proteinExistence type="inferred from homology"/>
<dbReference type="HAMAP" id="MF_00299">
    <property type="entry name" value="KptA"/>
    <property type="match status" value="1"/>
</dbReference>
<dbReference type="EMBL" id="MTBP01000002">
    <property type="protein sequence ID" value="POM24343.1"/>
    <property type="molecule type" value="Genomic_DNA"/>
</dbReference>
<dbReference type="EC" id="2.7.1.-" evidence="5"/>
<comment type="caution">
    <text evidence="6">The sequence shown here is derived from an EMBL/GenBank/DDBJ whole genome shotgun (WGS) entry which is preliminary data.</text>
</comment>
<evidence type="ECO:0000256" key="5">
    <source>
        <dbReference type="HAMAP-Rule" id="MF_00299"/>
    </source>
</evidence>
<evidence type="ECO:0000256" key="4">
    <source>
        <dbReference type="ARBA" id="ARBA00025212"/>
    </source>
</evidence>
<dbReference type="InterPro" id="IPR002745">
    <property type="entry name" value="Ptrans_KptA/Tpt1"/>
</dbReference>
<organism evidence="6 7">
    <name type="scientific">Actinomadura rubteroloni</name>
    <dbReference type="NCBI Taxonomy" id="1926885"/>
    <lineage>
        <taxon>Bacteria</taxon>
        <taxon>Bacillati</taxon>
        <taxon>Actinomycetota</taxon>
        <taxon>Actinomycetes</taxon>
        <taxon>Streptosporangiales</taxon>
        <taxon>Thermomonosporaceae</taxon>
        <taxon>Actinomadura</taxon>
    </lineage>
</organism>
<dbReference type="GO" id="GO:0003950">
    <property type="term" value="F:NAD+ poly-ADP-ribosyltransferase activity"/>
    <property type="evidence" value="ECO:0007669"/>
    <property type="project" value="InterPro"/>
</dbReference>
<evidence type="ECO:0000256" key="2">
    <source>
        <dbReference type="ARBA" id="ARBA00022679"/>
    </source>
</evidence>
<keyword evidence="7" id="KW-1185">Reference proteome</keyword>
<protein>
    <recommendedName>
        <fullName evidence="5">Probable RNA 2'-phosphotransferase</fullName>
        <ecNumber evidence="5">2.7.1.-</ecNumber>
    </recommendedName>
</protein>
<dbReference type="RefSeq" id="WP_103563485.1">
    <property type="nucleotide sequence ID" value="NZ_MTBP01000002.1"/>
</dbReference>
<dbReference type="InterPro" id="IPR022928">
    <property type="entry name" value="RNA_2'-PTrans_KptA"/>
</dbReference>
<name>A0A2P4UH00_9ACTN</name>
<keyword evidence="2 5" id="KW-0808">Transferase</keyword>
<gene>
    <name evidence="5" type="primary">kptA</name>
    <name evidence="6" type="ORF">BTM25_29720</name>
</gene>
<dbReference type="NCBIfam" id="NF002014">
    <property type="entry name" value="PRK00819.1-4"/>
    <property type="match status" value="1"/>
</dbReference>
<dbReference type="PANTHER" id="PTHR12684">
    <property type="entry name" value="PUTATIVE PHOSPHOTRANSFERASE"/>
    <property type="match status" value="1"/>
</dbReference>
<comment type="similarity">
    <text evidence="1 5">Belongs to the KptA/TPT1 family.</text>
</comment>
<dbReference type="AlphaFoldDB" id="A0A2P4UH00"/>
<dbReference type="InterPro" id="IPR042080">
    <property type="entry name" value="RNA_2'-PTrans_N"/>
</dbReference>
<dbReference type="Proteomes" id="UP000242367">
    <property type="component" value="Unassembled WGS sequence"/>
</dbReference>
<accession>A0A2P4UH00</accession>
<evidence type="ECO:0000256" key="3">
    <source>
        <dbReference type="ARBA" id="ARBA00023027"/>
    </source>
</evidence>
<dbReference type="GO" id="GO:0006388">
    <property type="term" value="P:tRNA splicing, via endonucleolytic cleavage and ligation"/>
    <property type="evidence" value="ECO:0007669"/>
    <property type="project" value="UniProtKB-UniRule"/>
</dbReference>